<dbReference type="EMBL" id="BAABRO010000006">
    <property type="protein sequence ID" value="GAA5507782.1"/>
    <property type="molecule type" value="Genomic_DNA"/>
</dbReference>
<evidence type="ECO:0000256" key="6">
    <source>
        <dbReference type="ARBA" id="ARBA00023244"/>
    </source>
</evidence>
<organism evidence="11 12">
    <name type="scientific">Novipirellula caenicola</name>
    <dbReference type="NCBI Taxonomy" id="1536901"/>
    <lineage>
        <taxon>Bacteria</taxon>
        <taxon>Pseudomonadati</taxon>
        <taxon>Planctomycetota</taxon>
        <taxon>Planctomycetia</taxon>
        <taxon>Pirellulales</taxon>
        <taxon>Pirellulaceae</taxon>
        <taxon>Novipirellula</taxon>
    </lineage>
</organism>
<dbReference type="EC" id="2.5.1.61" evidence="8"/>
<sequence>MTRTAGFGTIREDSTAFHHGVGDSNRPNEVFVSVFHFLTPLRISEVDLLSDPQSARPHSTAAGSDLAATDRLLRIATRESPLAMWQAEHVASLLQAAGYATKLVPMVSGGDTDMRPIDSGRQVGVFTKRIQQAVLDDEADIAVHSLKDLPTEVDPNLVLAAVPPREVVEDCLVSQSQWTIATLPDGAKIGTGSRRRAAQLRYHRPDLDVQPIRGNVQTRLEKLRVGEYDAIMLASAGLTRLKMDDVTRVELPLDQMLPAPGQGALAIEVHRDAEAVQKMVSVLNHIPARAAVTAERTLLAALNGGCLAPIAAYAQINDGILSLDAVVLSTDGTKRLDESRSIAFDPSQWESCAKTLADQASESLASRGARELIHDTRS</sequence>
<comment type="catalytic activity">
    <reaction evidence="7 8">
        <text>4 porphobilinogen + H2O = hydroxymethylbilane + 4 NH4(+)</text>
        <dbReference type="Rhea" id="RHEA:13185"/>
        <dbReference type="ChEBI" id="CHEBI:15377"/>
        <dbReference type="ChEBI" id="CHEBI:28938"/>
        <dbReference type="ChEBI" id="CHEBI:57845"/>
        <dbReference type="ChEBI" id="CHEBI:58126"/>
        <dbReference type="EC" id="2.5.1.61"/>
    </reaction>
</comment>
<feature type="domain" description="Porphobilinogen deaminase C-terminal" evidence="10">
    <location>
        <begin position="291"/>
        <end position="359"/>
    </location>
</feature>
<evidence type="ECO:0000256" key="7">
    <source>
        <dbReference type="ARBA" id="ARBA00048169"/>
    </source>
</evidence>
<evidence type="ECO:0000256" key="2">
    <source>
        <dbReference type="ARBA" id="ARBA00004735"/>
    </source>
</evidence>
<dbReference type="CDD" id="cd00494">
    <property type="entry name" value="PBP2_HMBS"/>
    <property type="match status" value="1"/>
</dbReference>
<dbReference type="Pfam" id="PF01379">
    <property type="entry name" value="Porphobil_deam"/>
    <property type="match status" value="1"/>
</dbReference>
<evidence type="ECO:0000256" key="8">
    <source>
        <dbReference type="HAMAP-Rule" id="MF_00260"/>
    </source>
</evidence>
<dbReference type="SUPFAM" id="SSF54782">
    <property type="entry name" value="Porphobilinogen deaminase (hydroxymethylbilane synthase), C-terminal domain"/>
    <property type="match status" value="1"/>
</dbReference>
<dbReference type="Gene3D" id="3.40.190.10">
    <property type="entry name" value="Periplasmic binding protein-like II"/>
    <property type="match status" value="2"/>
</dbReference>
<dbReference type="InterPro" id="IPR000860">
    <property type="entry name" value="HemC"/>
</dbReference>
<name>A0ABP9VRL3_9BACT</name>
<evidence type="ECO:0000313" key="12">
    <source>
        <dbReference type="Proteomes" id="UP001416858"/>
    </source>
</evidence>
<evidence type="ECO:0000313" key="11">
    <source>
        <dbReference type="EMBL" id="GAA5507782.1"/>
    </source>
</evidence>
<dbReference type="InterPro" id="IPR036803">
    <property type="entry name" value="Porphobilinogen_deaminase_C_sf"/>
</dbReference>
<comment type="pathway">
    <text evidence="2">Porphyrin-containing compound metabolism; protoporphyrin-IX biosynthesis; coproporphyrinogen-III from 5-aminolevulinate: step 2/4.</text>
</comment>
<proteinExistence type="inferred from homology"/>
<comment type="function">
    <text evidence="1 8">Tetrapolymerization of the monopyrrole PBG into the hydroxymethylbilane pre-uroporphyrinogen in several discrete steps.</text>
</comment>
<protein>
    <recommendedName>
        <fullName evidence="8">Porphobilinogen deaminase</fullName>
        <shortName evidence="8">PBG</shortName>
        <ecNumber evidence="8">2.5.1.61</ecNumber>
    </recommendedName>
    <alternativeName>
        <fullName evidence="8">Hydroxymethylbilane synthase</fullName>
        <shortName evidence="8">HMBS</shortName>
    </alternativeName>
    <alternativeName>
        <fullName evidence="8">Pre-uroporphyrinogen synthase</fullName>
    </alternativeName>
</protein>
<evidence type="ECO:0000256" key="4">
    <source>
        <dbReference type="ARBA" id="ARBA00011245"/>
    </source>
</evidence>
<evidence type="ECO:0000259" key="9">
    <source>
        <dbReference type="Pfam" id="PF01379"/>
    </source>
</evidence>
<dbReference type="PRINTS" id="PR00151">
    <property type="entry name" value="PORPHBDMNASE"/>
</dbReference>
<comment type="cofactor">
    <cofactor evidence="8">
        <name>dipyrromethane</name>
        <dbReference type="ChEBI" id="CHEBI:60342"/>
    </cofactor>
    <text evidence="8">Binds 1 dipyrromethane group covalently.</text>
</comment>
<keyword evidence="12" id="KW-1185">Reference proteome</keyword>
<comment type="similarity">
    <text evidence="3 8">Belongs to the HMBS family.</text>
</comment>
<feature type="modified residue" description="S-(dipyrrolylmethanemethyl)cysteine" evidence="8">
    <location>
        <position position="306"/>
    </location>
</feature>
<dbReference type="InterPro" id="IPR022419">
    <property type="entry name" value="Porphobilin_deaminase_cofac_BS"/>
</dbReference>
<accession>A0ABP9VRL3</accession>
<comment type="caution">
    <text evidence="11">The sequence shown here is derived from an EMBL/GenBank/DDBJ whole genome shotgun (WGS) entry which is preliminary data.</text>
</comment>
<dbReference type="InterPro" id="IPR022418">
    <property type="entry name" value="Porphobilinogen_deaminase_C"/>
</dbReference>
<dbReference type="Proteomes" id="UP001416858">
    <property type="component" value="Unassembled WGS sequence"/>
</dbReference>
<dbReference type="Pfam" id="PF03900">
    <property type="entry name" value="Porphobil_deamC"/>
    <property type="match status" value="1"/>
</dbReference>
<keyword evidence="6 8" id="KW-0627">Porphyrin biosynthesis</keyword>
<dbReference type="HAMAP" id="MF_00260">
    <property type="entry name" value="Porphobil_deam"/>
    <property type="match status" value="1"/>
</dbReference>
<comment type="subunit">
    <text evidence="4 8">Monomer.</text>
</comment>
<evidence type="ECO:0000259" key="10">
    <source>
        <dbReference type="Pfam" id="PF03900"/>
    </source>
</evidence>
<dbReference type="PROSITE" id="PS00533">
    <property type="entry name" value="PORPHOBILINOGEN_DEAM"/>
    <property type="match status" value="1"/>
</dbReference>
<feature type="domain" description="Porphobilinogen deaminase N-terminal" evidence="9">
    <location>
        <begin position="73"/>
        <end position="277"/>
    </location>
</feature>
<dbReference type="Gene3D" id="3.30.160.40">
    <property type="entry name" value="Porphobilinogen deaminase, C-terminal domain"/>
    <property type="match status" value="1"/>
</dbReference>
<dbReference type="InterPro" id="IPR022417">
    <property type="entry name" value="Porphobilin_deaminase_N"/>
</dbReference>
<keyword evidence="5 8" id="KW-0808">Transferase</keyword>
<gene>
    <name evidence="8 11" type="primary">hemC</name>
    <name evidence="11" type="ORF">Rcae01_03239</name>
</gene>
<evidence type="ECO:0000256" key="3">
    <source>
        <dbReference type="ARBA" id="ARBA00005638"/>
    </source>
</evidence>
<dbReference type="SUPFAM" id="SSF53850">
    <property type="entry name" value="Periplasmic binding protein-like II"/>
    <property type="match status" value="1"/>
</dbReference>
<dbReference type="NCBIfam" id="TIGR00212">
    <property type="entry name" value="hemC"/>
    <property type="match status" value="1"/>
</dbReference>
<evidence type="ECO:0000256" key="1">
    <source>
        <dbReference type="ARBA" id="ARBA00002869"/>
    </source>
</evidence>
<evidence type="ECO:0000256" key="5">
    <source>
        <dbReference type="ARBA" id="ARBA00022679"/>
    </source>
</evidence>
<comment type="miscellaneous">
    <text evidence="8">The porphobilinogen subunits are added to the dipyrromethane group.</text>
</comment>
<dbReference type="PANTHER" id="PTHR11557:SF0">
    <property type="entry name" value="PORPHOBILINOGEN DEAMINASE"/>
    <property type="match status" value="1"/>
</dbReference>
<dbReference type="PANTHER" id="PTHR11557">
    <property type="entry name" value="PORPHOBILINOGEN DEAMINASE"/>
    <property type="match status" value="1"/>
</dbReference>
<reference evidence="11 12" key="1">
    <citation type="submission" date="2024-02" db="EMBL/GenBank/DDBJ databases">
        <title>Rhodopirellula caenicola NBRC 110016.</title>
        <authorList>
            <person name="Ichikawa N."/>
            <person name="Katano-Makiyama Y."/>
            <person name="Hidaka K."/>
        </authorList>
    </citation>
    <scope>NUCLEOTIDE SEQUENCE [LARGE SCALE GENOMIC DNA]</scope>
    <source>
        <strain evidence="11 12">NBRC 110016</strain>
    </source>
</reference>